<evidence type="ECO:0000256" key="1">
    <source>
        <dbReference type="ARBA" id="ARBA00001968"/>
    </source>
</evidence>
<accession>A0ABZ3EDM4</accession>
<feature type="domain" description="Enolase C-terminal" evidence="7">
    <location>
        <begin position="138"/>
        <end position="286"/>
    </location>
</feature>
<evidence type="ECO:0000313" key="8">
    <source>
        <dbReference type="EMBL" id="XAF70407.1"/>
    </source>
</evidence>
<dbReference type="SUPFAM" id="SSF51604">
    <property type="entry name" value="Enolase C-terminal domain-like"/>
    <property type="match status" value="1"/>
</dbReference>
<protein>
    <recommendedName>
        <fullName evidence="5 6">o-succinylbenzoate synthase</fullName>
        <ecNumber evidence="5 6">4.2.1.113</ecNumber>
    </recommendedName>
</protein>
<evidence type="ECO:0000256" key="6">
    <source>
        <dbReference type="NCBIfam" id="TIGR01928"/>
    </source>
</evidence>
<dbReference type="PANTHER" id="PTHR48073:SF5">
    <property type="entry name" value="O-SUCCINYLBENZOATE SYNTHASE"/>
    <property type="match status" value="1"/>
</dbReference>
<dbReference type="NCBIfam" id="TIGR01928">
    <property type="entry name" value="menC_lowGC_arch"/>
    <property type="match status" value="1"/>
</dbReference>
<dbReference type="RefSeq" id="WP_342610378.1">
    <property type="nucleotide sequence ID" value="NZ_CP128355.1"/>
</dbReference>
<organism evidence="8 9">
    <name type="scientific">Staphylococcus hsinchuensis</name>
    <dbReference type="NCBI Taxonomy" id="3051183"/>
    <lineage>
        <taxon>Bacteria</taxon>
        <taxon>Bacillati</taxon>
        <taxon>Bacillota</taxon>
        <taxon>Bacilli</taxon>
        <taxon>Bacillales</taxon>
        <taxon>Staphylococcaceae</taxon>
        <taxon>Staphylococcus</taxon>
    </lineage>
</organism>
<dbReference type="Pfam" id="PF13378">
    <property type="entry name" value="MR_MLE_C"/>
    <property type="match status" value="1"/>
</dbReference>
<dbReference type="PANTHER" id="PTHR48073">
    <property type="entry name" value="O-SUCCINYLBENZOATE SYNTHASE-RELATED"/>
    <property type="match status" value="1"/>
</dbReference>
<gene>
    <name evidence="8" type="primary">menC</name>
    <name evidence="8" type="ORF">QQM35_10070</name>
</gene>
<dbReference type="EMBL" id="CP128355">
    <property type="protein sequence ID" value="XAF70407.1"/>
    <property type="molecule type" value="Genomic_DNA"/>
</dbReference>
<dbReference type="SFLD" id="SFLDF00009">
    <property type="entry name" value="o-succinylbenzoate_synthase"/>
    <property type="match status" value="1"/>
</dbReference>
<dbReference type="SFLD" id="SFLDG00180">
    <property type="entry name" value="muconate_cycloisomerase"/>
    <property type="match status" value="1"/>
</dbReference>
<proteinExistence type="predicted"/>
<dbReference type="InterPro" id="IPR036849">
    <property type="entry name" value="Enolase-like_C_sf"/>
</dbReference>
<reference evidence="8 9" key="1">
    <citation type="journal article" date="2024" name="Pathogens">
        <title>Staphylococcus hsinchuensis sp. nov., Isolated from Soymilk.</title>
        <authorList>
            <person name="Wang Y.T."/>
            <person name="Lin Y.C."/>
            <person name="Hsieh Y.H."/>
            <person name="Lin Y.T."/>
            <person name="Hamada M."/>
            <person name="Chen C.C."/>
            <person name="Liou J.S."/>
            <person name="Lee A.Y."/>
            <person name="Zhang W.L."/>
            <person name="Chen Y.T."/>
            <person name="Huang C.H."/>
        </authorList>
    </citation>
    <scope>NUCLEOTIDE SEQUENCE [LARGE SCALE GENOMIC DNA]</scope>
    <source>
        <strain evidence="8 9">H164</strain>
    </source>
</reference>
<name>A0ABZ3EDM4_9STAP</name>
<evidence type="ECO:0000256" key="5">
    <source>
        <dbReference type="ARBA" id="ARBA00029491"/>
    </source>
</evidence>
<evidence type="ECO:0000256" key="3">
    <source>
        <dbReference type="ARBA" id="ARBA00022842"/>
    </source>
</evidence>
<dbReference type="SUPFAM" id="SSF54826">
    <property type="entry name" value="Enolase N-terminal domain-like"/>
    <property type="match status" value="1"/>
</dbReference>
<dbReference type="GO" id="GO:0043748">
    <property type="term" value="F:O-succinylbenzoate synthase activity"/>
    <property type="evidence" value="ECO:0007669"/>
    <property type="project" value="UniProtKB-EC"/>
</dbReference>
<keyword evidence="2" id="KW-0479">Metal-binding</keyword>
<dbReference type="SFLD" id="SFLDS00001">
    <property type="entry name" value="Enolase"/>
    <property type="match status" value="1"/>
</dbReference>
<dbReference type="Gene3D" id="3.30.390.10">
    <property type="entry name" value="Enolase-like, N-terminal domain"/>
    <property type="match status" value="1"/>
</dbReference>
<keyword evidence="9" id="KW-1185">Reference proteome</keyword>
<keyword evidence="4 8" id="KW-0456">Lyase</keyword>
<comment type="cofactor">
    <cofactor evidence="1">
        <name>a divalent metal cation</name>
        <dbReference type="ChEBI" id="CHEBI:60240"/>
    </cofactor>
</comment>
<evidence type="ECO:0000256" key="4">
    <source>
        <dbReference type="ARBA" id="ARBA00023239"/>
    </source>
</evidence>
<evidence type="ECO:0000313" key="9">
    <source>
        <dbReference type="Proteomes" id="UP001436297"/>
    </source>
</evidence>
<dbReference type="InterPro" id="IPR010197">
    <property type="entry name" value="OSBS/NAAAR"/>
</dbReference>
<sequence length="334" mass="38269">MKIIDMKMYTFEAPFKQPIITPKVKLYSRKALVVELITDEGISYFGECNAFATYWYSNETIDIVKHNAHAWFKEYQGYAFETYQQLQATLSKLESFPATRSMIVMALYQIFYKLPSFSVPYGATVSGISKENIEQLKKTRPSRVKIKWSSQIMDDIQTIQNLSFKPTIAIDANESIKSSETDLLLKLAQYEILYVEEPFKQLATIDNFEKDQLPALAIDEKATSSEEIKRIVTQFNVKVVVLKPFRLGGIDRVLEIIKQLERANIDYVIGGMYEYGLSRYFTAMLARHASYPSDITPAGYYFETDYAPDSGILKGGSIEFEPPKIDVNKLTRID</sequence>
<dbReference type="InterPro" id="IPR029017">
    <property type="entry name" value="Enolase-like_N"/>
</dbReference>
<dbReference type="Gene3D" id="3.20.20.120">
    <property type="entry name" value="Enolase-like C-terminal domain"/>
    <property type="match status" value="1"/>
</dbReference>
<dbReference type="Proteomes" id="UP001436297">
    <property type="component" value="Chromosome"/>
</dbReference>
<evidence type="ECO:0000259" key="7">
    <source>
        <dbReference type="Pfam" id="PF13378"/>
    </source>
</evidence>
<dbReference type="InterPro" id="IPR029065">
    <property type="entry name" value="Enolase_C-like"/>
</dbReference>
<evidence type="ECO:0000256" key="2">
    <source>
        <dbReference type="ARBA" id="ARBA00022723"/>
    </source>
</evidence>
<dbReference type="EC" id="4.2.1.113" evidence="5 6"/>
<keyword evidence="3" id="KW-0460">Magnesium</keyword>